<organism evidence="2 3">
    <name type="scientific">Lachnoanaerobaculum saburreum</name>
    <dbReference type="NCBI Taxonomy" id="467210"/>
    <lineage>
        <taxon>Bacteria</taxon>
        <taxon>Bacillati</taxon>
        <taxon>Bacillota</taxon>
        <taxon>Clostridia</taxon>
        <taxon>Lachnospirales</taxon>
        <taxon>Lachnospiraceae</taxon>
        <taxon>Lachnoanaerobaculum</taxon>
    </lineage>
</organism>
<dbReference type="InterPro" id="IPR013024">
    <property type="entry name" value="GGCT-like"/>
</dbReference>
<dbReference type="Proteomes" id="UP000070394">
    <property type="component" value="Unassembled WGS sequence"/>
</dbReference>
<evidence type="ECO:0000259" key="1">
    <source>
        <dbReference type="Pfam" id="PF06094"/>
    </source>
</evidence>
<dbReference type="InterPro" id="IPR009288">
    <property type="entry name" value="AIG2-like_dom"/>
</dbReference>
<accession>A0A133ZXL7</accession>
<evidence type="ECO:0000313" key="2">
    <source>
        <dbReference type="EMBL" id="KXB60182.1"/>
    </source>
</evidence>
<proteinExistence type="predicted"/>
<protein>
    <submittedName>
        <fullName evidence="2">AIG2-like family protein</fullName>
    </submittedName>
</protein>
<dbReference type="InterPro" id="IPR036568">
    <property type="entry name" value="GGCT-like_sf"/>
</dbReference>
<dbReference type="SUPFAM" id="SSF110857">
    <property type="entry name" value="Gamma-glutamyl cyclotransferase-like"/>
    <property type="match status" value="1"/>
</dbReference>
<comment type="caution">
    <text evidence="2">The sequence shown here is derived from an EMBL/GenBank/DDBJ whole genome shotgun (WGS) entry which is preliminary data.</text>
</comment>
<dbReference type="STRING" id="467210.HMPREF1866_00719"/>
<feature type="domain" description="Gamma-glutamylcyclotransferase AIG2-like" evidence="1">
    <location>
        <begin position="19"/>
        <end position="118"/>
    </location>
</feature>
<evidence type="ECO:0000313" key="3">
    <source>
        <dbReference type="Proteomes" id="UP000070394"/>
    </source>
</evidence>
<dbReference type="Gene3D" id="3.10.490.10">
    <property type="entry name" value="Gamma-glutamyl cyclotransferase-like"/>
    <property type="match status" value="1"/>
</dbReference>
<dbReference type="AlphaFoldDB" id="A0A133ZXL7"/>
<name>A0A133ZXL7_9FIRM</name>
<keyword evidence="3" id="KW-1185">Reference proteome</keyword>
<dbReference type="Pfam" id="PF06094">
    <property type="entry name" value="GGACT"/>
    <property type="match status" value="1"/>
</dbReference>
<sequence length="334" mass="38378">MLIYQKTKSGIWEIFMYKIFVYGTLKSEYLQNKLLGHTLESYDAKLEGYSINTGEKYFNVIQNDGGCVKGKVLLVSEKDILYIDQWESVPMYIKDKVRVHSKYGYEDVYIYIKKDKEDKIKLQDDVLNMSNNENLEATIDEFAGARDTEFPVCDIYLNYHIDLSAGILSDSKKSHDVITEKVKDKEASFIGYEDLHYENGGQQVSLYYTEENEKATLTVMIPVSACNPVRICEKAFGGKLKTEGKDFADYIYSKYNIKVLKKPKVIIYSSGEIDKSKRVEILSAGESNEIIEAADTDISRSEDVKVYAFNNVRIYIPKSFEPLYMDRLKSLLSL</sequence>
<dbReference type="PATRIC" id="fig|467210.3.peg.710"/>
<dbReference type="EMBL" id="LSDA01000018">
    <property type="protein sequence ID" value="KXB60182.1"/>
    <property type="molecule type" value="Genomic_DNA"/>
</dbReference>
<dbReference type="CDD" id="cd06661">
    <property type="entry name" value="GGCT_like"/>
    <property type="match status" value="1"/>
</dbReference>
<gene>
    <name evidence="2" type="ORF">HMPREF1866_00719</name>
</gene>
<reference evidence="3" key="1">
    <citation type="submission" date="2016-01" db="EMBL/GenBank/DDBJ databases">
        <authorList>
            <person name="Mitreva M."/>
            <person name="Pepin K.H."/>
            <person name="Mihindukulasuriya K.A."/>
            <person name="Fulton R."/>
            <person name="Fronick C."/>
            <person name="O'Laughlin M."/>
            <person name="Miner T."/>
            <person name="Herter B."/>
            <person name="Rosa B.A."/>
            <person name="Cordes M."/>
            <person name="Tomlinson C."/>
            <person name="Wollam A."/>
            <person name="Palsikar V.B."/>
            <person name="Mardis E.R."/>
            <person name="Wilson R.K."/>
        </authorList>
    </citation>
    <scope>NUCLEOTIDE SEQUENCE [LARGE SCALE GENOMIC DNA]</scope>
    <source>
        <strain evidence="3">DNF00896</strain>
    </source>
</reference>